<dbReference type="AlphaFoldDB" id="A0A858R876"/>
<accession>A0A858R876</accession>
<dbReference type="InterPro" id="IPR021710">
    <property type="entry name" value="DUF3293"/>
</dbReference>
<evidence type="ECO:0000313" key="1">
    <source>
        <dbReference type="EMBL" id="QJE73587.1"/>
    </source>
</evidence>
<gene>
    <name evidence="1" type="ORF">HHL28_11255</name>
</gene>
<organism evidence="1 2">
    <name type="scientific">Aerophototrophica crusticola</name>
    <dbReference type="NCBI Taxonomy" id="1709002"/>
    <lineage>
        <taxon>Bacteria</taxon>
        <taxon>Pseudomonadati</taxon>
        <taxon>Pseudomonadota</taxon>
        <taxon>Alphaproteobacteria</taxon>
        <taxon>Rhodospirillales</taxon>
        <taxon>Rhodospirillaceae</taxon>
        <taxon>Aerophototrophica</taxon>
    </lineage>
</organism>
<dbReference type="EMBL" id="CP051775">
    <property type="protein sequence ID" value="QJE73587.1"/>
    <property type="molecule type" value="Genomic_DNA"/>
</dbReference>
<reference evidence="1" key="1">
    <citation type="submission" date="2020-04" db="EMBL/GenBank/DDBJ databases">
        <title>A desert anoxygenic phototrophic bacterium fixes CO2 using RubisCO under aerobic conditions.</title>
        <authorList>
            <person name="Tang K."/>
        </authorList>
    </citation>
    <scope>NUCLEOTIDE SEQUENCE [LARGE SCALE GENOMIC DNA]</scope>
    <source>
        <strain evidence="1">MIMtkB3</strain>
    </source>
</reference>
<name>A0A858R876_9PROT</name>
<evidence type="ECO:0000313" key="2">
    <source>
        <dbReference type="Proteomes" id="UP000501891"/>
    </source>
</evidence>
<keyword evidence="2" id="KW-1185">Reference proteome</keyword>
<proteinExistence type="predicted"/>
<dbReference type="Proteomes" id="UP000501891">
    <property type="component" value="Chromosome"/>
</dbReference>
<sequence length="148" mass="16520">MSDKNKPKSLAEVRAPYEATDYVAMDGKKKVVARVHRMNPDLDALLERHGAAEAIFVTAWNPRSQVKPKAENDAAHARLQEILEEEDLEFLPHEGRSQTGDWAEQGFLVLDLPPLDALALAEMFGQNAIVWQPLGQPAHVLFTRLAVE</sequence>
<dbReference type="KEGG" id="acru:HHL28_11255"/>
<dbReference type="Pfam" id="PF11697">
    <property type="entry name" value="DUF3293"/>
    <property type="match status" value="1"/>
</dbReference>
<protein>
    <submittedName>
        <fullName evidence="1">DUF3293 domain-containing protein</fullName>
    </submittedName>
</protein>